<reference evidence="2" key="1">
    <citation type="submission" date="2018-07" db="EMBL/GenBank/DDBJ databases">
        <authorList>
            <person name="Quirk P.G."/>
            <person name="Krulwich T.A."/>
        </authorList>
    </citation>
    <scope>NUCLEOTIDE SEQUENCE</scope>
    <source>
        <strain evidence="2">Anand</strain>
    </source>
</reference>
<proteinExistence type="predicted"/>
<dbReference type="EMBL" id="UIVS01000001">
    <property type="protein sequence ID" value="SVP90412.1"/>
    <property type="molecule type" value="Genomic_DNA"/>
</dbReference>
<evidence type="ECO:0000256" key="1">
    <source>
        <dbReference type="SAM" id="SignalP"/>
    </source>
</evidence>
<feature type="chain" id="PRO_5017456877" evidence="1">
    <location>
        <begin position="23"/>
        <end position="111"/>
    </location>
</feature>
<evidence type="ECO:0000313" key="2">
    <source>
        <dbReference type="EMBL" id="SVP90412.1"/>
    </source>
</evidence>
<gene>
    <name evidence="2" type="ORF">TAV_000111800</name>
</gene>
<protein>
    <submittedName>
        <fullName evidence="2">Uncharacterized protein</fullName>
    </submittedName>
</protein>
<sequence length="111" mass="13128">MEFFLLLLVTLIYLSDFGECSGRLFSRSSGLLNSPMLTFPYLNVYYNFDPKDWSRIREQQSNARGKLFQTALSKNVLPIKTDKNEKNREPIRLYENVTNDIPHLNYLYHMN</sequence>
<organism evidence="2">
    <name type="scientific">Theileria annulata</name>
    <dbReference type="NCBI Taxonomy" id="5874"/>
    <lineage>
        <taxon>Eukaryota</taxon>
        <taxon>Sar</taxon>
        <taxon>Alveolata</taxon>
        <taxon>Apicomplexa</taxon>
        <taxon>Aconoidasida</taxon>
        <taxon>Piroplasmida</taxon>
        <taxon>Theileriidae</taxon>
        <taxon>Theileria</taxon>
    </lineage>
</organism>
<accession>A0A3B0MLN3</accession>
<feature type="signal peptide" evidence="1">
    <location>
        <begin position="1"/>
        <end position="22"/>
    </location>
</feature>
<dbReference type="AlphaFoldDB" id="A0A3B0MLN3"/>
<keyword evidence="1" id="KW-0732">Signal</keyword>
<name>A0A3B0MLN3_THEAN</name>